<reference evidence="2 3" key="1">
    <citation type="submission" date="2018-06" db="EMBL/GenBank/DDBJ databases">
        <authorList>
            <consortium name="Pathogen Informatics"/>
            <person name="Doyle S."/>
        </authorList>
    </citation>
    <scope>NUCLEOTIDE SEQUENCE [LARGE SCALE GENOMIC DNA]</scope>
    <source>
        <strain evidence="2 3">NCTC13316</strain>
    </source>
</reference>
<dbReference type="RefSeq" id="WP_115332327.1">
    <property type="nucleotide sequence ID" value="NZ_CAAAHP010000003.1"/>
</dbReference>
<protein>
    <submittedName>
        <fullName evidence="2">Uncharacterized protein</fullName>
    </submittedName>
</protein>
<keyword evidence="1" id="KW-0472">Membrane</keyword>
<keyword evidence="1" id="KW-1133">Transmembrane helix</keyword>
<evidence type="ECO:0000313" key="2">
    <source>
        <dbReference type="EMBL" id="STX52802.1"/>
    </source>
</evidence>
<dbReference type="OrthoDB" id="5648973at2"/>
<organism evidence="2 3">
    <name type="scientific">Legionella busanensis</name>
    <dbReference type="NCBI Taxonomy" id="190655"/>
    <lineage>
        <taxon>Bacteria</taxon>
        <taxon>Pseudomonadati</taxon>
        <taxon>Pseudomonadota</taxon>
        <taxon>Gammaproteobacteria</taxon>
        <taxon>Legionellales</taxon>
        <taxon>Legionellaceae</taxon>
        <taxon>Legionella</taxon>
    </lineage>
</organism>
<evidence type="ECO:0000313" key="3">
    <source>
        <dbReference type="Proteomes" id="UP000254794"/>
    </source>
</evidence>
<name>A0A378JX52_9GAMM</name>
<feature type="transmembrane region" description="Helical" evidence="1">
    <location>
        <begin position="324"/>
        <end position="343"/>
    </location>
</feature>
<evidence type="ECO:0000256" key="1">
    <source>
        <dbReference type="SAM" id="Phobius"/>
    </source>
</evidence>
<sequence>MKTKKIPYYLLLTLLTLGASLIIGFLSFGGMYAILPLLPLAFASFGLSVAYEGEIYLQNIKGAFKKLFKSDYLTRYLADEFLLQHFPDTDDKDCPQFFKDYETQLKLLNKFSHKNLDKESLARKKKIEKTMSDMRKWFALQLYKKPNEADLDTYSKYKIQLQYWLARHGQQEAIEKLASRTTTFKGVRIFSALAGAFMGLGTTYLLVGGFATIPLLASLPFTFLPLAIVPMAIIAGAAYGFLTYNAVTDMINNDTLRKWFFKIKNNFTKENASEHKIRNVFLAITAVSLLALTVALTICTAGTWWTVAKTAQPLFTWMGKMPAFIMGIINPIITGTSTLIFNLQNTSESLEMIDGLTRTKGNIFTKASTSIQNAFHKLKEHENWLQLFNPARILLKLTLTPLRILLFLGHLVSIGVTSDRVPGVPEIVSALLGIISEGFEDAHYFFEQEHVHNHKHTDHYHQTKDLLKEQLQPGEGHTHEVDLPSRVLKVVFSPLYLLAALWDYATSQRNKDGSKHALSFKEAWNKQTGQQPVENVQVTSEEQKLSLDWRVEQADYRIESFKNKHLKGVLVNSKVAQEKEAKLTALQGEVRKNGAQLNPAAQVREAAHDATYQKHRFFNKKTTTTEFLEDLAERVSPAA</sequence>
<proteinExistence type="predicted"/>
<gene>
    <name evidence="2" type="ORF">NCTC13316_02927</name>
</gene>
<feature type="transmembrane region" description="Helical" evidence="1">
    <location>
        <begin position="189"/>
        <end position="217"/>
    </location>
</feature>
<dbReference type="EMBL" id="UGOD01000001">
    <property type="protein sequence ID" value="STX52802.1"/>
    <property type="molecule type" value="Genomic_DNA"/>
</dbReference>
<dbReference type="AlphaFoldDB" id="A0A378JX52"/>
<keyword evidence="3" id="KW-1185">Reference proteome</keyword>
<accession>A0A378JX52</accession>
<dbReference type="Proteomes" id="UP000254794">
    <property type="component" value="Unassembled WGS sequence"/>
</dbReference>
<feature type="transmembrane region" description="Helical" evidence="1">
    <location>
        <begin position="32"/>
        <end position="51"/>
    </location>
</feature>
<keyword evidence="1" id="KW-0812">Transmembrane</keyword>
<feature type="transmembrane region" description="Helical" evidence="1">
    <location>
        <begin position="223"/>
        <end position="247"/>
    </location>
</feature>
<feature type="transmembrane region" description="Helical" evidence="1">
    <location>
        <begin position="7"/>
        <end position="26"/>
    </location>
</feature>
<feature type="transmembrane region" description="Helical" evidence="1">
    <location>
        <begin position="280"/>
        <end position="304"/>
    </location>
</feature>